<dbReference type="PRINTS" id="PR01341">
    <property type="entry name" value="SALSPVBPROT"/>
</dbReference>
<dbReference type="Gene3D" id="2.180.10.10">
    <property type="entry name" value="RHS repeat-associated core"/>
    <property type="match status" value="1"/>
</dbReference>
<keyword evidence="8" id="KW-1185">Reference proteome</keyword>
<evidence type="ECO:0000256" key="1">
    <source>
        <dbReference type="ARBA" id="ARBA00004613"/>
    </source>
</evidence>
<dbReference type="GO" id="GO:0005737">
    <property type="term" value="C:cytoplasm"/>
    <property type="evidence" value="ECO:0007669"/>
    <property type="project" value="InterPro"/>
</dbReference>
<feature type="region of interest" description="Disordered" evidence="4">
    <location>
        <begin position="2426"/>
        <end position="2469"/>
    </location>
</feature>
<dbReference type="PANTHER" id="PTHR32305:SF15">
    <property type="entry name" value="PROTEIN RHSA-RELATED"/>
    <property type="match status" value="1"/>
</dbReference>
<comment type="caution">
    <text evidence="7">The sequence shown here is derived from an EMBL/GenBank/DDBJ whole genome shotgun (WGS) entry which is preliminary data.</text>
</comment>
<dbReference type="InterPro" id="IPR022045">
    <property type="entry name" value="TcdB_toxin_mid/N"/>
</dbReference>
<dbReference type="GO" id="GO:0005576">
    <property type="term" value="C:extracellular region"/>
    <property type="evidence" value="ECO:0007669"/>
    <property type="project" value="UniProtKB-SubCell"/>
</dbReference>
<evidence type="ECO:0000256" key="2">
    <source>
        <dbReference type="ARBA" id="ARBA00022525"/>
    </source>
</evidence>
<dbReference type="Proteomes" id="UP000323876">
    <property type="component" value="Unassembled WGS sequence"/>
</dbReference>
<proteinExistence type="predicted"/>
<evidence type="ECO:0000259" key="5">
    <source>
        <dbReference type="Pfam" id="PF12255"/>
    </source>
</evidence>
<keyword evidence="3" id="KW-0843">Virulence</keyword>
<reference evidence="7 8" key="1">
    <citation type="submission" date="2019-09" db="EMBL/GenBank/DDBJ databases">
        <authorList>
            <person name="Wang X."/>
        </authorList>
    </citation>
    <scope>NUCLEOTIDE SEQUENCE [LARGE SCALE GENOMIC DNA]</scope>
    <source>
        <strain evidence="7 8">CICC 11023</strain>
    </source>
</reference>
<dbReference type="InterPro" id="IPR022044">
    <property type="entry name" value="TcdB_toxin_mid/C"/>
</dbReference>
<dbReference type="Pfam" id="PF12255">
    <property type="entry name" value="TcdB_toxin_midC"/>
    <property type="match status" value="1"/>
</dbReference>
<feature type="compositionally biased region" description="Low complexity" evidence="4">
    <location>
        <begin position="2439"/>
        <end position="2455"/>
    </location>
</feature>
<dbReference type="InterPro" id="IPR050708">
    <property type="entry name" value="T6SS_VgrG/RHS"/>
</dbReference>
<comment type="subcellular location">
    <subcellularLocation>
        <location evidence="1">Secreted</location>
    </subcellularLocation>
</comment>
<dbReference type="EMBL" id="VXLC01000008">
    <property type="protein sequence ID" value="KAA8887110.1"/>
    <property type="molecule type" value="Genomic_DNA"/>
</dbReference>
<organism evidence="7 8">
    <name type="scientific">Nocardia colli</name>
    <dbReference type="NCBI Taxonomy" id="2545717"/>
    <lineage>
        <taxon>Bacteria</taxon>
        <taxon>Bacillati</taxon>
        <taxon>Actinomycetota</taxon>
        <taxon>Actinomycetes</taxon>
        <taxon>Mycobacteriales</taxon>
        <taxon>Nocardiaceae</taxon>
        <taxon>Nocardia</taxon>
    </lineage>
</organism>
<evidence type="ECO:0000256" key="4">
    <source>
        <dbReference type="SAM" id="MobiDB-lite"/>
    </source>
</evidence>
<feature type="region of interest" description="Disordered" evidence="4">
    <location>
        <begin position="1"/>
        <end position="34"/>
    </location>
</feature>
<gene>
    <name evidence="7" type="ORF">F3087_19565</name>
</gene>
<keyword evidence="2" id="KW-0964">Secreted</keyword>
<protein>
    <submittedName>
        <fullName evidence="7">Toxin</fullName>
    </submittedName>
</protein>
<accession>A0A5N0EE76</accession>
<dbReference type="Pfam" id="PF03534">
    <property type="entry name" value="SpvB"/>
    <property type="match status" value="1"/>
</dbReference>
<evidence type="ECO:0000259" key="6">
    <source>
        <dbReference type="Pfam" id="PF12256"/>
    </source>
</evidence>
<dbReference type="InterPro" id="IPR003284">
    <property type="entry name" value="Sal_SpvB"/>
</dbReference>
<evidence type="ECO:0000313" key="7">
    <source>
        <dbReference type="EMBL" id="KAA8887110.1"/>
    </source>
</evidence>
<dbReference type="RefSeq" id="WP_150403441.1">
    <property type="nucleotide sequence ID" value="NZ_VXLC01000008.1"/>
</dbReference>
<dbReference type="OrthoDB" id="9765204at2"/>
<evidence type="ECO:0000313" key="8">
    <source>
        <dbReference type="Proteomes" id="UP000323876"/>
    </source>
</evidence>
<evidence type="ECO:0000256" key="3">
    <source>
        <dbReference type="ARBA" id="ARBA00023026"/>
    </source>
</evidence>
<dbReference type="NCBIfam" id="TIGR03696">
    <property type="entry name" value="Rhs_assc_core"/>
    <property type="match status" value="1"/>
</dbReference>
<dbReference type="InterPro" id="IPR022385">
    <property type="entry name" value="Rhs_assc_core"/>
</dbReference>
<feature type="domain" description="Insecticide toxin TcdB middle/N-terminal" evidence="6">
    <location>
        <begin position="702"/>
        <end position="845"/>
    </location>
</feature>
<feature type="domain" description="Insecticide toxin TcdB middle/C-terminal" evidence="5">
    <location>
        <begin position="925"/>
        <end position="1064"/>
    </location>
</feature>
<dbReference type="Pfam" id="PF12256">
    <property type="entry name" value="TcdB_toxin_midN"/>
    <property type="match status" value="1"/>
</dbReference>
<feature type="compositionally biased region" description="Pro residues" evidence="4">
    <location>
        <begin position="2456"/>
        <end position="2468"/>
    </location>
</feature>
<dbReference type="PANTHER" id="PTHR32305">
    <property type="match status" value="1"/>
</dbReference>
<dbReference type="SUPFAM" id="SSF69318">
    <property type="entry name" value="Integrin alpha N-terminal domain"/>
    <property type="match status" value="1"/>
</dbReference>
<dbReference type="InterPro" id="IPR028994">
    <property type="entry name" value="Integrin_alpha_N"/>
</dbReference>
<sequence length="2612" mass="286172">MPDDFGQGKQGAERTDASQPGSGGPTAPTIALPKGGGAIKGIGEKFAANPVTGTGSLSVPISVSPGRGGFGPQLALGYDSGAGNGPFGLGWSLGLPSITRKTDKGLPKYDDAGESDVFILSGAEDLAPVLVEQQGNWVREELPVRTVGGTGYRVQRYRPRVEGLFARIERWTNLTDAQDISWRSISRDNVTTWYGRDARSRIADPANPEHIFSWLICLSYDDKGNVVSYEYKAENGELIADKANELQRERRANRYPKRIRYGNHTPYFPTLDPVATWPAPPADDQWYFELVFDYGEHDLARPLPADGPGWGNRPDPFSAYRSGFEVRTHRLCRRALMFHHFPGEDGVGADCLVRSTDFGYAHDLDPANERNPIHAELTSVTQRGYRRIAGGYRSRALPPVEFGYSEAQIQGEVRELDRDSLAGLPIGLDGTGYQWVDLDGDGVAGILTEQGGGWFYKRNLSPANTVGHGSARLGAPELVAPMPAAALATGARFVDLAGDGQPDVVRFDGPDPGFYERDDSSWSPFAPFGQLPNQDWRDPNLRFVDLDGDGLTDLLISEQDAFLWYPSLGEQGFGPEQRVATGRDENRGPAIIFADSEQTVQLADMSGDGLTDLVRIRNGEVCYWPNLGYGHFGRKITMDNAPWFDHPDQFDSQRVLIADIDGSGTTDLIYLHADGVRVYLNHSGNSWGNPVTSAVFPPVAEPIRVQALDLLGNGTACLVWSSPLAGDAHSPLCYLDLMGGQKPHLLVTVKNNLGAETEIGYTPSTAFYLADQLAGKPWATKLPFPVHVVDHVTVRDRWRNTTFTSTYSYHHGYFDGPEREFRGFGRVEQIDTEDYGTFGDANTNSPYVTQDHRLHQPPVKTVTWFHTGARIDSPQALHQFEREYFPHWFEDLQPGTQVLGTFRERAVPELDLDALDLTADELREALRACRGTPLRQEVYELDVDALANGRQHPVRLFSTSSRGCHLRLVQPRKGNRHAVFHATESEAINYHYELDLRPATVVPDPRIGHTLNLRVDEYGNVLQSVTVGYPRRQAKPLDDPLLPAGVESLVSAIQGGLHLAYTETRHTGDAIVEPDRYRLRLPCETSTFELTGIAPSTGDYFGLDQLRGLELSDNYPGAGTPVETIPYQQFPDGTQPQRRLIEQTRSLFFADALDRPLPFGTLNTHALPYEIYTLALTDTLLTAIFGARLTPEVSVALGDGAVSGYLSGPGLVQRLGADTAGQYWRCSGIAGYQPDAAQHFYLPERYTDPFGNITVLEYDSRDLFLRTSTDPVGNRTETVAFDFRVLAPSSVQDINGNRSQLRFDVLGMPTVLALSGKQGEGDSLAEFTSTATDPELSDLIALFVTDDYRPATAQALLGNATTRDLYYLGETIQNGSIVWGAHPPCAAGIMREQHASEAQASPVQVNFAYSDGSGSVLVKKVQAEPESPGGALRWVASGKTILNNKGKPVKQYEPYFSPPAVGHRFEEPSEIGVTPVHFYDALGRRMRTEAPDGSVDRVDFSPWQITAHDPNDTVLDSGNAWYARMSTSAIAAERRAAQLAAAHAGTPTLTLLDSLERAVLTIAHNRTDGVDEKQVTFTKLDAEGKPLWIQDARGNRVTQYVTPPLPGGVHPFDDPQNLAPYGVTPCYDVSGLLLFQHSMDAGDRWLLNDAAGKPWYSWNSRGFRTRTTYDALHRQVGVFVSATGDSTLSGEPRDPARPPDSEVLVERSVYGEAHPEAGNNLRGRTFQIYDGSGATTTERYDFKGNPLTTGRRFARDYQDTPDWSALADLTDLNRIAAAAAPLLETAPALTTQTRYDALNRPTTVTAPDASVYRATFNEANLLERVDVNLRGAATPTAFVTDIDYNAKGQRLRIDYGNGATTTYTYDPFVFRLTKLRTTRPADPDATASLLFENATVVQDIGYVYDPVGNITRIEDSALATTVQASATSDYVYDALYRLIGATGREHGGQTDFALTPNDSNRRDFPFTGARIHPNDLQGLRDYVERYRYDAVGNVMQFAHHAGGNVDQPGQTRWQRRYQYALDSNRLLATSQPGDPDGLPDYATTGGYSSRYGYDVHGEITSMSHLPLMRWNHRGQLGATAQQVVHSGMPETTYYVYDSTGQRVRKVTETSTGALKNQRIYLGGFEIYREHRGGAVTLERETLHVMDDQRRVAVVETSTAPNTDARIRFQLGNHLGSASVELDGAGALVSFEEYHPYGSTAFQTGRSAAEVGLKRYRYTGKERDDETGMSYHTARYYLPWLGRWAGADPVGIEAGVNLYAYSRLSPVRFIDPHGTQEQPVDPAKLTRDQVADIWTKSKNLDDFRFRLNLGPVNDATLNSYLMQKGILPQPEVDKSAPAIWPASGPPTRVEREIVVRPFDNPVAKTRFKKFATPEEAVEYENRAQSVEHYKASVAALGGIASIGAARAANQDVGAVALDTRSTAWGAPVDTAPIPAPSPAGPSAGSAPVSPAGSPAAPAGPPAPSGPPPEEFASIVKRLQTQVSQTTESLKPFQESRTVPYTLQVSAATGQVDGKPATLITLSNPTAHDLFARGVLQLPAGTALGPRPVLWKSKLPIGAHVERSSVGGLEEQGARGGFVTTSGNACFDCSKAWMEGKFPTWVHLKWSDYSGQWD</sequence>
<name>A0A5N0EE76_9NOCA</name>